<feature type="transmembrane region" description="Helical" evidence="6">
    <location>
        <begin position="390"/>
        <end position="410"/>
    </location>
</feature>
<dbReference type="GO" id="GO:0022857">
    <property type="term" value="F:transmembrane transporter activity"/>
    <property type="evidence" value="ECO:0007669"/>
    <property type="project" value="TreeGrafter"/>
</dbReference>
<dbReference type="EMBL" id="WWCU01000001">
    <property type="protein sequence ID" value="MYN05764.1"/>
    <property type="molecule type" value="Genomic_DNA"/>
</dbReference>
<feature type="transmembrane region" description="Helical" evidence="6">
    <location>
        <begin position="683"/>
        <end position="701"/>
    </location>
</feature>
<feature type="domain" description="ABC3 transporter permease C-terminal" evidence="7">
    <location>
        <begin position="300"/>
        <end position="411"/>
    </location>
</feature>
<comment type="caution">
    <text evidence="9">The sequence shown here is derived from an EMBL/GenBank/DDBJ whole genome shotgun (WGS) entry which is preliminary data.</text>
</comment>
<evidence type="ECO:0000313" key="9">
    <source>
        <dbReference type="EMBL" id="MYN05764.1"/>
    </source>
</evidence>
<gene>
    <name evidence="9" type="ORF">GTP77_00260</name>
</gene>
<keyword evidence="2" id="KW-1003">Cell membrane</keyword>
<feature type="domain" description="MacB-like periplasmic core" evidence="8">
    <location>
        <begin position="20"/>
        <end position="236"/>
    </location>
</feature>
<feature type="domain" description="MacB-like periplasmic core" evidence="8">
    <location>
        <begin position="483"/>
        <end position="609"/>
    </location>
</feature>
<accession>A0A7X4H7R6</accession>
<dbReference type="AlphaFoldDB" id="A0A7X4H7R6"/>
<evidence type="ECO:0000256" key="6">
    <source>
        <dbReference type="SAM" id="Phobius"/>
    </source>
</evidence>
<dbReference type="InterPro" id="IPR025857">
    <property type="entry name" value="MacB_PCD"/>
</dbReference>
<evidence type="ECO:0000256" key="4">
    <source>
        <dbReference type="ARBA" id="ARBA00022989"/>
    </source>
</evidence>
<dbReference type="Pfam" id="PF02687">
    <property type="entry name" value="FtsX"/>
    <property type="match status" value="2"/>
</dbReference>
<dbReference type="InterPro" id="IPR050250">
    <property type="entry name" value="Macrolide_Exporter_MacB"/>
</dbReference>
<feature type="transmembrane region" description="Helical" evidence="6">
    <location>
        <begin position="21"/>
        <end position="43"/>
    </location>
</feature>
<dbReference type="RefSeq" id="WP_161070164.1">
    <property type="nucleotide sequence ID" value="NZ_WWCU01000001.1"/>
</dbReference>
<evidence type="ECO:0000259" key="8">
    <source>
        <dbReference type="Pfam" id="PF12704"/>
    </source>
</evidence>
<keyword evidence="5 6" id="KW-0472">Membrane</keyword>
<evidence type="ECO:0000259" key="7">
    <source>
        <dbReference type="Pfam" id="PF02687"/>
    </source>
</evidence>
<evidence type="ECO:0000256" key="1">
    <source>
        <dbReference type="ARBA" id="ARBA00004651"/>
    </source>
</evidence>
<proteinExistence type="predicted"/>
<evidence type="ECO:0000256" key="5">
    <source>
        <dbReference type="ARBA" id="ARBA00023136"/>
    </source>
</evidence>
<dbReference type="GO" id="GO:0005886">
    <property type="term" value="C:plasma membrane"/>
    <property type="evidence" value="ECO:0007669"/>
    <property type="project" value="UniProtKB-SubCell"/>
</dbReference>
<evidence type="ECO:0000256" key="2">
    <source>
        <dbReference type="ARBA" id="ARBA00022475"/>
    </source>
</evidence>
<keyword evidence="10" id="KW-1185">Reference proteome</keyword>
<feature type="transmembrane region" description="Helical" evidence="6">
    <location>
        <begin position="431"/>
        <end position="456"/>
    </location>
</feature>
<keyword evidence="3 6" id="KW-0812">Transmembrane</keyword>
<name>A0A7X4H7R6_9BURK</name>
<dbReference type="InterPro" id="IPR003838">
    <property type="entry name" value="ABC3_permease_C"/>
</dbReference>
<feature type="domain" description="ABC3 transporter permease C-terminal" evidence="7">
    <location>
        <begin position="681"/>
        <end position="793"/>
    </location>
</feature>
<protein>
    <submittedName>
        <fullName evidence="9">FtsX-like permease family protein</fullName>
    </submittedName>
</protein>
<dbReference type="PROSITE" id="PS51257">
    <property type="entry name" value="PROKAR_LIPOPROTEIN"/>
    <property type="match status" value="1"/>
</dbReference>
<evidence type="ECO:0000256" key="3">
    <source>
        <dbReference type="ARBA" id="ARBA00022692"/>
    </source>
</evidence>
<keyword evidence="4 6" id="KW-1133">Transmembrane helix</keyword>
<dbReference type="PANTHER" id="PTHR30572">
    <property type="entry name" value="MEMBRANE COMPONENT OF TRANSPORTER-RELATED"/>
    <property type="match status" value="1"/>
</dbReference>
<comment type="subcellular location">
    <subcellularLocation>
        <location evidence="1">Cell membrane</location>
        <topology evidence="1">Multi-pass membrane protein</topology>
    </subcellularLocation>
</comment>
<organism evidence="9 10">
    <name type="scientific">Pseudoduganella aquatica</name>
    <dbReference type="NCBI Taxonomy" id="2660641"/>
    <lineage>
        <taxon>Bacteria</taxon>
        <taxon>Pseudomonadati</taxon>
        <taxon>Pseudomonadota</taxon>
        <taxon>Betaproteobacteria</taxon>
        <taxon>Burkholderiales</taxon>
        <taxon>Oxalobacteraceae</taxon>
        <taxon>Telluria group</taxon>
        <taxon>Pseudoduganella</taxon>
    </lineage>
</organism>
<dbReference type="Pfam" id="PF12704">
    <property type="entry name" value="MacB_PCD"/>
    <property type="match status" value="2"/>
</dbReference>
<reference evidence="9 10" key="1">
    <citation type="submission" date="2019-12" db="EMBL/GenBank/DDBJ databases">
        <title>Novel species isolated from a subtropical stream in China.</title>
        <authorList>
            <person name="Lu H."/>
        </authorList>
    </citation>
    <scope>NUCLEOTIDE SEQUENCE [LARGE SCALE GENOMIC DNA]</scope>
    <source>
        <strain evidence="9 10">FT127W</strain>
    </source>
</reference>
<feature type="transmembrane region" description="Helical" evidence="6">
    <location>
        <begin position="729"/>
        <end position="751"/>
    </location>
</feature>
<dbReference type="PANTHER" id="PTHR30572:SF18">
    <property type="entry name" value="ABC-TYPE MACROLIDE FAMILY EXPORT SYSTEM PERMEASE COMPONENT 2"/>
    <property type="match status" value="1"/>
</dbReference>
<sequence>MQIQDFRIGWRLLLQERAYSAVSILGLAVGFAACFLLLGFVHYCLSYNSHVPDAARVYSVKQRINVFPRPDWGEYAYLPLQAAADASGMVEASSIAKQLDLPLWNGAQRHPAELRVVDPAFEAMFGLRALEGDVQAALTRPDGIALTATTARKIFGAASALNQYLRVRKETLQVQAVLADPPANATLRYDGLLGSASAAWPEPERGDHRSNFQRRGGVYLKLKPDTDAAQVARLLQSAVNADPRDAVIRNGPMGKKLNGRNVTDVAMAAMPDVYFDEDLASGRNSGDYGQRGSVFALAGIALLILLLAASNYVNLATVRTLRRQREIGMRKLLGASHARLVAQFLTESSVVALLATVLGLGLAWLCLPMFSGLVARQLDGLFSPASCMLALLGGLLTGLCAGVYPAVLALRVRPAAALAGRGDHETAGGLWLRRVLTVLQFATAMALSGATLAIAWQADYAAKADRGFDPAGMLVLDLPQETGKPAADGFVQALARMPNVRGVAAMSEAAGRDGMKMVATLPGRTGEMVSMEYRTVSPEFFQVYGLKALHGRLFDPARDQANSQSRVINAAAALALGFATPEAAVGQFLTNGDRTVQIVGIAPEVRYQSLKQTAQPLAYRIAPAQVLAVRTSEDAATAHASIAPLFKQYFPDSVLELQSAASLFGLAYADDVRLARMLASSSLIAVVLAACGIYVLSAYSVQRSRKEIVLRKLHGAGRAAIARLVGREFAVLIAAGAVLGLPLAALAIRRYLAGYVEHAPMGAWPLLAALLLAALVALLATARHTLAALRISPALALRG</sequence>
<evidence type="ECO:0000313" key="10">
    <source>
        <dbReference type="Proteomes" id="UP000450676"/>
    </source>
</evidence>
<feature type="transmembrane region" description="Helical" evidence="6">
    <location>
        <begin position="349"/>
        <end position="370"/>
    </location>
</feature>
<dbReference type="Proteomes" id="UP000450676">
    <property type="component" value="Unassembled WGS sequence"/>
</dbReference>
<feature type="transmembrane region" description="Helical" evidence="6">
    <location>
        <begin position="294"/>
        <end position="315"/>
    </location>
</feature>
<feature type="transmembrane region" description="Helical" evidence="6">
    <location>
        <begin position="763"/>
        <end position="782"/>
    </location>
</feature>